<evidence type="ECO:0000259" key="2">
    <source>
        <dbReference type="PROSITE" id="PS50191"/>
    </source>
</evidence>
<name>S9TZC3_9TRYP</name>
<comment type="caution">
    <text evidence="3">The sequence shown here is derived from an EMBL/GenBank/DDBJ whole genome shotgun (WGS) entry which is preliminary data.</text>
</comment>
<dbReference type="GO" id="GO:0012505">
    <property type="term" value="C:endomembrane system"/>
    <property type="evidence" value="ECO:0007669"/>
    <property type="project" value="TreeGrafter"/>
</dbReference>
<evidence type="ECO:0000313" key="3">
    <source>
        <dbReference type="EMBL" id="EPY23897.1"/>
    </source>
</evidence>
<reference evidence="3 5" key="1">
    <citation type="journal article" date="2013" name="PLoS ONE">
        <title>Predicting the Proteins of Angomonas deanei, Strigomonas culicis and Their Respective Endosymbionts Reveals New Aspects of the Trypanosomatidae Family.</title>
        <authorList>
            <person name="Motta M.C."/>
            <person name="Martins A.C."/>
            <person name="de Souza S.S."/>
            <person name="Catta-Preta C.M."/>
            <person name="Silva R."/>
            <person name="Klein C.C."/>
            <person name="de Almeida L.G."/>
            <person name="de Lima Cunha O."/>
            <person name="Ciapina L.P."/>
            <person name="Brocchi M."/>
            <person name="Colabardini A.C."/>
            <person name="de Araujo Lima B."/>
            <person name="Machado C.R."/>
            <person name="de Almeida Soares C.M."/>
            <person name="Probst C.M."/>
            <person name="de Menezes C.B."/>
            <person name="Thompson C.E."/>
            <person name="Bartholomeu D.C."/>
            <person name="Gradia D.F."/>
            <person name="Pavoni D.P."/>
            <person name="Grisard E.C."/>
            <person name="Fantinatti-Garboggini F."/>
            <person name="Marchini F.K."/>
            <person name="Rodrigues-Luiz G.F."/>
            <person name="Wagner G."/>
            <person name="Goldman G.H."/>
            <person name="Fietto J.L."/>
            <person name="Elias M.C."/>
            <person name="Goldman M.H."/>
            <person name="Sagot M.F."/>
            <person name="Pereira M."/>
            <person name="Stoco P.H."/>
            <person name="de Mendonca-Neto R.P."/>
            <person name="Teixeira S.M."/>
            <person name="Maciel T.E."/>
            <person name="de Oliveira Mendes T.A."/>
            <person name="Urmenyi T.P."/>
            <person name="de Souza W."/>
            <person name="Schenkman S."/>
            <person name="de Vasconcelos A.T."/>
        </authorList>
    </citation>
    <scope>NUCLEOTIDE SEQUENCE [LARGE SCALE GENOMIC DNA]</scope>
</reference>
<dbReference type="PROSITE" id="PS50191">
    <property type="entry name" value="CRAL_TRIO"/>
    <property type="match status" value="1"/>
</dbReference>
<dbReference type="Pfam" id="PF24044">
    <property type="entry name" value="DUF7353"/>
    <property type="match status" value="1"/>
</dbReference>
<dbReference type="SUPFAM" id="SSF52087">
    <property type="entry name" value="CRAL/TRIO domain"/>
    <property type="match status" value="1"/>
</dbReference>
<protein>
    <recommendedName>
        <fullName evidence="2">CRAL-TRIO domain-containing protein</fullName>
    </recommendedName>
</protein>
<evidence type="ECO:0000313" key="5">
    <source>
        <dbReference type="Proteomes" id="UP000015354"/>
    </source>
</evidence>
<feature type="region of interest" description="Disordered" evidence="1">
    <location>
        <begin position="272"/>
        <end position="307"/>
    </location>
</feature>
<dbReference type="InterPro" id="IPR055777">
    <property type="entry name" value="DUF7353"/>
</dbReference>
<dbReference type="EMBL" id="ATMH01007041">
    <property type="protein sequence ID" value="EPY24715.1"/>
    <property type="molecule type" value="Genomic_DNA"/>
</dbReference>
<dbReference type="PANTHER" id="PTHR46384">
    <property type="entry name" value="MOTILE SPERM DOMAIN-CONTAINING PROTEIN 2"/>
    <property type="match status" value="1"/>
</dbReference>
<evidence type="ECO:0000256" key="1">
    <source>
        <dbReference type="SAM" id="MobiDB-lite"/>
    </source>
</evidence>
<accession>S9TZC3</accession>
<dbReference type="Gene3D" id="3.40.525.10">
    <property type="entry name" value="CRAL-TRIO lipid binding domain"/>
    <property type="match status" value="1"/>
</dbReference>
<gene>
    <name evidence="4" type="ORF">STCU_07041</name>
    <name evidence="3" type="ORF">STCU_07400</name>
</gene>
<sequence>MPLFDCPRERREGLETVKKALGIHHNYLDGWVYLFFENKKFDVAETIAKLERRDAMEKTVFSQYVMTPSLRESMRAGIVQYVGRDKVGRPVLYFNTVRDTPKAEQRAERQANMDMFLSWAVRCDPANPTSAVTWLINQKDASMLRNTDLIFQKDMALRISKFSPGVVARMYICNMGSALTFVMKPLLKQLPKALSDCIFMFSAGDIRRGKLLEYIDADVLPIDMGGQNDCDNQQNYNFFATAVEEYFSNCITSLQQGVSIKQMEMMQVYPVDKNGKPLATPGERSSVTPKREASTGATANGQESSRKMVEDTLEGALVAEKSAIHGSRISVNRRKETIVVCSAQLYDSGALTPQASLAHPIEQEEGACTSPSNVPLVFFSDKPADGVDNRSIDYRTAMVPTPPIDRIEECAVSRSVARKLKIPNARVDEMLRDWVRFRCLGVELVPQLRLLLQALRDDTISSNVLTQLDEEGGAAFHRLCHHVLNLAPQTSEILRFPLVKWFTAGIYAKFGVETDLRESVEIDCTSPDNTLLCIQGLLVEYVDECETLIEMDKFKERALRRIQLSWKALTATPTQYMAAIEERMEALWAQLVPLFRGYIEAKVGACIVQFVEQYGLLVPGGVINPEADWYKSLFNGVMRFRELQRNNWLFHTFPPLFRDAGTFEDAPTIEELLEADGRPLTFNAVSTLVLTALSRLLYTREDIAAAPHLKVKTLLIERYMEERKAAIYIPYESQQDGFSAQKLKDANQQKAVRALTEAEAPMREYLFQATMMFLLKYKMQNSTDQSACLAVVERMRNRSIGYIQARRQCRLFAVSYAKVAYDLQGSFGTDHFNMLEVTQEKPGLQELGIELLFVDAYLNLRRQMPATANDSFMTDDMANAMQEALKQPHEHSVTTIAPLLDLIKKMDGTAALLSSVKRKFVF</sequence>
<dbReference type="InterPro" id="IPR036865">
    <property type="entry name" value="CRAL-TRIO_dom_sf"/>
</dbReference>
<feature type="domain" description="CRAL-TRIO" evidence="2">
    <location>
        <begin position="66"/>
        <end position="232"/>
    </location>
</feature>
<organism evidence="3 5">
    <name type="scientific">Strigomonas culicis</name>
    <dbReference type="NCBI Taxonomy" id="28005"/>
    <lineage>
        <taxon>Eukaryota</taxon>
        <taxon>Discoba</taxon>
        <taxon>Euglenozoa</taxon>
        <taxon>Kinetoplastea</taxon>
        <taxon>Metakinetoplastina</taxon>
        <taxon>Trypanosomatida</taxon>
        <taxon>Trypanosomatidae</taxon>
        <taxon>Strigomonadinae</taxon>
        <taxon>Strigomonas</taxon>
    </lineage>
</organism>
<dbReference type="AlphaFoldDB" id="S9TZC3"/>
<dbReference type="InterPro" id="IPR053012">
    <property type="entry name" value="ER-organelle_contact"/>
</dbReference>
<dbReference type="EMBL" id="ATMH01007400">
    <property type="protein sequence ID" value="EPY23897.1"/>
    <property type="molecule type" value="Genomic_DNA"/>
</dbReference>
<proteinExistence type="predicted"/>
<dbReference type="Proteomes" id="UP000015354">
    <property type="component" value="Unassembled WGS sequence"/>
</dbReference>
<reference evidence="3" key="2">
    <citation type="submission" date="2013-03" db="EMBL/GenBank/DDBJ databases">
        <authorList>
            <person name="Motta M.C.M."/>
            <person name="Martins A.C.A."/>
            <person name="Preta C.M.C.C."/>
            <person name="Silva R."/>
            <person name="de Souza S.S."/>
            <person name="Klein C.C."/>
            <person name="de Almeida L.G.P."/>
            <person name="Cunha O.L."/>
            <person name="Colabardini A.C."/>
            <person name="Lima B.A."/>
            <person name="Machado C.R."/>
            <person name="Soares C.M.A."/>
            <person name="de Menezes C.B.A."/>
            <person name="Bartolomeu D.C."/>
            <person name="Grisard E.C."/>
            <person name="Fantinatti-Garboggini F."/>
            <person name="Rodrigues-Luiz G.F."/>
            <person name="Wagner G."/>
            <person name="Goldman G.H."/>
            <person name="Fietto J.L.R."/>
            <person name="Ciapina L.P."/>
            <person name="Brocchi M."/>
            <person name="Elias M.C."/>
            <person name="Goldman M.H.S."/>
            <person name="Sagot M.-F."/>
            <person name="Pereira M."/>
            <person name="Stoco P.H."/>
            <person name="Teixeira S.M.R."/>
            <person name="de Mendonca-Neto R.P."/>
            <person name="Maciel T.E.F."/>
            <person name="Mendes T.A.O."/>
            <person name="Urmenyi T.P."/>
            <person name="Teixeira M.M.G."/>
            <person name="de Camargo E.F.P."/>
            <person name="de Sousa W."/>
            <person name="Schenkman S."/>
            <person name="de Vasconcelos A.T.R."/>
        </authorList>
    </citation>
    <scope>NUCLEOTIDE SEQUENCE</scope>
</reference>
<dbReference type="InterPro" id="IPR001251">
    <property type="entry name" value="CRAL-TRIO_dom"/>
</dbReference>
<dbReference type="CDD" id="cd00170">
    <property type="entry name" value="SEC14"/>
    <property type="match status" value="1"/>
</dbReference>
<dbReference type="PANTHER" id="PTHR46384:SF2">
    <property type="entry name" value="CRAL-TRIO DOMAIN-CONTAINING PROTEIN"/>
    <property type="match status" value="1"/>
</dbReference>
<dbReference type="Pfam" id="PF00650">
    <property type="entry name" value="CRAL_TRIO"/>
    <property type="match status" value="1"/>
</dbReference>
<keyword evidence="5" id="KW-1185">Reference proteome</keyword>
<dbReference type="OrthoDB" id="75724at2759"/>
<dbReference type="GO" id="GO:0140284">
    <property type="term" value="C:endoplasmic reticulum-endosome membrane contact site"/>
    <property type="evidence" value="ECO:0007669"/>
    <property type="project" value="TreeGrafter"/>
</dbReference>
<evidence type="ECO:0000313" key="4">
    <source>
        <dbReference type="EMBL" id="EPY24715.1"/>
    </source>
</evidence>